<keyword evidence="2" id="KW-1185">Reference proteome</keyword>
<dbReference type="PANTHER" id="PTHR46142">
    <property type="match status" value="1"/>
</dbReference>
<dbReference type="CDD" id="cd07245">
    <property type="entry name" value="VOC_like"/>
    <property type="match status" value="1"/>
</dbReference>
<evidence type="ECO:0000259" key="1">
    <source>
        <dbReference type="PROSITE" id="PS51819"/>
    </source>
</evidence>
<sequence length="165" mass="18403">MSTRGQQASKLPPLPLGSLNHVSFLCASIKDSVKFYQEVLGFDLVKRPASLDFEGAWLYKYGIGIHLLQRGPNSDALAKSSAINPKDNHISFQCTDMGMVRKKLEDMGINFVNGVVKEGNLEVDQVFFHDPDDNMIEICDCQKLPVVPLSFSCLPKQWHSSFEGK</sequence>
<dbReference type="FunCoup" id="A0A6J0PHT5">
    <property type="interactions" value="5"/>
</dbReference>
<organism evidence="2 3">
    <name type="scientific">Elaeis guineensis var. tenera</name>
    <name type="common">Oil palm</name>
    <dbReference type="NCBI Taxonomy" id="51953"/>
    <lineage>
        <taxon>Eukaryota</taxon>
        <taxon>Viridiplantae</taxon>
        <taxon>Streptophyta</taxon>
        <taxon>Embryophyta</taxon>
        <taxon>Tracheophyta</taxon>
        <taxon>Spermatophyta</taxon>
        <taxon>Magnoliopsida</taxon>
        <taxon>Liliopsida</taxon>
        <taxon>Arecaceae</taxon>
        <taxon>Arecoideae</taxon>
        <taxon>Cocoseae</taxon>
        <taxon>Elaeidinae</taxon>
        <taxon>Elaeis</taxon>
    </lineage>
</organism>
<protein>
    <submittedName>
        <fullName evidence="3">Uncharacterized protein LOC105043568</fullName>
    </submittedName>
</protein>
<dbReference type="InterPro" id="IPR029068">
    <property type="entry name" value="Glyas_Bleomycin-R_OHBP_Dase"/>
</dbReference>
<dbReference type="Gene3D" id="3.10.180.10">
    <property type="entry name" value="2,3-Dihydroxybiphenyl 1,2-Dioxygenase, domain 1"/>
    <property type="match status" value="1"/>
</dbReference>
<proteinExistence type="predicted"/>
<gene>
    <name evidence="3" type="primary">LOC105043568</name>
</gene>
<dbReference type="InterPro" id="IPR004360">
    <property type="entry name" value="Glyas_Fos-R_dOase_dom"/>
</dbReference>
<dbReference type="PROSITE" id="PS51819">
    <property type="entry name" value="VOC"/>
    <property type="match status" value="1"/>
</dbReference>
<evidence type="ECO:0000313" key="2">
    <source>
        <dbReference type="Proteomes" id="UP000504607"/>
    </source>
</evidence>
<dbReference type="InterPro" id="IPR037523">
    <property type="entry name" value="VOC_core"/>
</dbReference>
<dbReference type="AlphaFoldDB" id="A0A6J0PHT5"/>
<dbReference type="Proteomes" id="UP000504607">
    <property type="component" value="Chromosome 4"/>
</dbReference>
<accession>A0A6J0PHT5</accession>
<name>A0A6J0PHT5_ELAGV</name>
<dbReference type="RefSeq" id="XP_019705576.1">
    <property type="nucleotide sequence ID" value="XM_019850017.2"/>
</dbReference>
<reference evidence="3" key="1">
    <citation type="submission" date="2025-08" db="UniProtKB">
        <authorList>
            <consortium name="RefSeq"/>
        </authorList>
    </citation>
    <scope>IDENTIFICATION</scope>
</reference>
<feature type="domain" description="VOC" evidence="1">
    <location>
        <begin position="18"/>
        <end position="141"/>
    </location>
</feature>
<dbReference type="InParanoid" id="A0A6J0PHT5"/>
<dbReference type="Pfam" id="PF00903">
    <property type="entry name" value="Glyoxalase"/>
    <property type="match status" value="1"/>
</dbReference>
<dbReference type="SUPFAM" id="SSF54593">
    <property type="entry name" value="Glyoxalase/Bleomycin resistance protein/Dihydroxybiphenyl dioxygenase"/>
    <property type="match status" value="1"/>
</dbReference>
<evidence type="ECO:0000313" key="3">
    <source>
        <dbReference type="RefSeq" id="XP_019705576.1"/>
    </source>
</evidence>
<dbReference type="OrthoDB" id="16820at2759"/>
<dbReference type="PANTHER" id="PTHR46142:SF4">
    <property type="entry name" value="OS04G0538900 PROTEIN"/>
    <property type="match status" value="1"/>
</dbReference>